<dbReference type="GO" id="GO:0008295">
    <property type="term" value="P:spermidine biosynthetic process"/>
    <property type="evidence" value="ECO:0007669"/>
    <property type="project" value="UniProtKB-KW"/>
</dbReference>
<proteinExistence type="inferred from homology"/>
<comment type="pathway">
    <text evidence="2">Amine and polyamine biosynthesis; S-adenosylmethioninamine biosynthesis; S-adenosylmethioninamine from S-adenosyl-L-methionine: step 1/1.</text>
</comment>
<evidence type="ECO:0000256" key="11">
    <source>
        <dbReference type="ARBA" id="ARBA00023239"/>
    </source>
</evidence>
<dbReference type="AlphaFoldDB" id="A0AA38HDE2"/>
<dbReference type="NCBIfam" id="TIGR00535">
    <property type="entry name" value="SAM_DCase"/>
    <property type="match status" value="1"/>
</dbReference>
<dbReference type="Pfam" id="PF01536">
    <property type="entry name" value="SAM_decarbox"/>
    <property type="match status" value="1"/>
</dbReference>
<evidence type="ECO:0000256" key="9">
    <source>
        <dbReference type="ARBA" id="ARBA00023115"/>
    </source>
</evidence>
<evidence type="ECO:0000256" key="8">
    <source>
        <dbReference type="ARBA" id="ARBA00023066"/>
    </source>
</evidence>
<feature type="region of interest" description="Disordered" evidence="14">
    <location>
        <begin position="205"/>
        <end position="234"/>
    </location>
</feature>
<keyword evidence="8" id="KW-0745">Spermidine biosynthesis</keyword>
<dbReference type="PROSITE" id="PS01336">
    <property type="entry name" value="ADOMETDC"/>
    <property type="match status" value="1"/>
</dbReference>
<accession>A0AA38HDE2</accession>
<dbReference type="GeneID" id="77728281"/>
<feature type="region of interest" description="Disordered" evidence="14">
    <location>
        <begin position="352"/>
        <end position="377"/>
    </location>
</feature>
<dbReference type="GO" id="GO:0006597">
    <property type="term" value="P:spermine biosynthetic process"/>
    <property type="evidence" value="ECO:0007669"/>
    <property type="project" value="InterPro"/>
</dbReference>
<dbReference type="PANTHER" id="PTHR11570:SF0">
    <property type="entry name" value="S-ADENOSYLMETHIONINE DECARBOXYLASE PROENZYME"/>
    <property type="match status" value="1"/>
</dbReference>
<comment type="caution">
    <text evidence="15">The sequence shown here is derived from an EMBL/GenBank/DDBJ whole genome shotgun (WGS) entry which is preliminary data.</text>
</comment>
<evidence type="ECO:0000256" key="6">
    <source>
        <dbReference type="ARBA" id="ARBA00022793"/>
    </source>
</evidence>
<dbReference type="InterPro" id="IPR018166">
    <property type="entry name" value="S-AdoMet_deCO2ase_CS"/>
</dbReference>
<dbReference type="SUPFAM" id="SSF56276">
    <property type="entry name" value="S-adenosylmethionine decarboxylase"/>
    <property type="match status" value="1"/>
</dbReference>
<dbReference type="InterPro" id="IPR001985">
    <property type="entry name" value="S-AdoMet_decarboxylase_euk"/>
</dbReference>
<dbReference type="EC" id="4.1.1.50" evidence="4"/>
<name>A0AA38HDE2_9TREE</name>
<keyword evidence="10" id="KW-0865">Zymogen</keyword>
<evidence type="ECO:0000256" key="10">
    <source>
        <dbReference type="ARBA" id="ARBA00023145"/>
    </source>
</evidence>
<comment type="similarity">
    <text evidence="3">Belongs to the eukaryotic AdoMetDC family.</text>
</comment>
<feature type="region of interest" description="Disordered" evidence="14">
    <location>
        <begin position="1"/>
        <end position="28"/>
    </location>
</feature>
<dbReference type="Proteomes" id="UP001164286">
    <property type="component" value="Unassembled WGS sequence"/>
</dbReference>
<keyword evidence="12" id="KW-0704">Schiff base</keyword>
<evidence type="ECO:0000256" key="3">
    <source>
        <dbReference type="ARBA" id="ARBA00008466"/>
    </source>
</evidence>
<keyword evidence="9" id="KW-0620">Polyamine biosynthesis</keyword>
<gene>
    <name evidence="15" type="ORF">MKK02DRAFT_35086</name>
</gene>
<protein>
    <recommendedName>
        <fullName evidence="4">adenosylmethionine decarboxylase</fullName>
        <ecNumber evidence="4">4.1.1.50</ecNumber>
    </recommendedName>
</protein>
<evidence type="ECO:0000256" key="12">
    <source>
        <dbReference type="ARBA" id="ARBA00023270"/>
    </source>
</evidence>
<evidence type="ECO:0000256" key="13">
    <source>
        <dbReference type="ARBA" id="ARBA00023317"/>
    </source>
</evidence>
<organism evidence="15 16">
    <name type="scientific">Dioszegia hungarica</name>
    <dbReference type="NCBI Taxonomy" id="4972"/>
    <lineage>
        <taxon>Eukaryota</taxon>
        <taxon>Fungi</taxon>
        <taxon>Dikarya</taxon>
        <taxon>Basidiomycota</taxon>
        <taxon>Agaricomycotina</taxon>
        <taxon>Tremellomycetes</taxon>
        <taxon>Tremellales</taxon>
        <taxon>Bulleribasidiaceae</taxon>
        <taxon>Dioszegia</taxon>
    </lineage>
</organism>
<keyword evidence="11" id="KW-0456">Lyase</keyword>
<comment type="cofactor">
    <cofactor evidence="1">
        <name>pyruvate</name>
        <dbReference type="ChEBI" id="CHEBI:15361"/>
    </cofactor>
</comment>
<dbReference type="EMBL" id="JAKWFO010000001">
    <property type="protein sequence ID" value="KAI9639563.1"/>
    <property type="molecule type" value="Genomic_DNA"/>
</dbReference>
<evidence type="ECO:0000256" key="7">
    <source>
        <dbReference type="ARBA" id="ARBA00022813"/>
    </source>
</evidence>
<evidence type="ECO:0000256" key="14">
    <source>
        <dbReference type="SAM" id="MobiDB-lite"/>
    </source>
</evidence>
<evidence type="ECO:0000313" key="15">
    <source>
        <dbReference type="EMBL" id="KAI9639563.1"/>
    </source>
</evidence>
<evidence type="ECO:0000256" key="2">
    <source>
        <dbReference type="ARBA" id="ARBA00004911"/>
    </source>
</evidence>
<dbReference type="RefSeq" id="XP_052949340.1">
    <property type="nucleotide sequence ID" value="XM_053089076.1"/>
</dbReference>
<evidence type="ECO:0000256" key="1">
    <source>
        <dbReference type="ARBA" id="ARBA00001928"/>
    </source>
</evidence>
<dbReference type="InterPro" id="IPR048283">
    <property type="entry name" value="AdoMetDC-like"/>
</dbReference>
<feature type="compositionally biased region" description="Polar residues" evidence="14">
    <location>
        <begin position="12"/>
        <end position="22"/>
    </location>
</feature>
<keyword evidence="6" id="KW-0210">Decarboxylase</keyword>
<evidence type="ECO:0000256" key="4">
    <source>
        <dbReference type="ARBA" id="ARBA00012357"/>
    </source>
</evidence>
<keyword evidence="16" id="KW-1185">Reference proteome</keyword>
<evidence type="ECO:0000313" key="16">
    <source>
        <dbReference type="Proteomes" id="UP001164286"/>
    </source>
</evidence>
<dbReference type="GO" id="GO:0005829">
    <property type="term" value="C:cytosol"/>
    <property type="evidence" value="ECO:0007669"/>
    <property type="project" value="TreeGrafter"/>
</dbReference>
<feature type="compositionally biased region" description="Low complexity" evidence="14">
    <location>
        <begin position="205"/>
        <end position="233"/>
    </location>
</feature>
<evidence type="ECO:0000256" key="5">
    <source>
        <dbReference type="ARBA" id="ARBA00022691"/>
    </source>
</evidence>
<dbReference type="GO" id="GO:0004014">
    <property type="term" value="F:adenosylmethionine decarboxylase activity"/>
    <property type="evidence" value="ECO:0007669"/>
    <property type="project" value="UniProtKB-EC"/>
</dbReference>
<dbReference type="InterPro" id="IPR016067">
    <property type="entry name" value="S-AdoMet_deCO2ase_core"/>
</dbReference>
<sequence length="471" mass="51192">MSTEVILPHSAASPSLDPTTSPGPFEGPEKLLEVWFAPSADALGPNAVASSSSGPRRRAGDKEWKGLRQVPREVWEEMLDIVKCKVLSLVEGDEIDAYLLSESSLFVAPHLIILKTCGTTLNLLGLHRIIEIAREYCGFTNIWRCFYSRKSFFFPERQSGPHKDWRDEVNFLDGIFGSAGTAYIVGPMNRDHWLLYLTSPNTEPLLPSSSSSSSPERPRLSLPSPSHTPTTTSAKLVYEDTTLEILMSHLRPAGREPFFPASSAGEGGHELGRRISSQLGIDTLFPADETTLDSFGFDPCGYSANAVVGSGLPSSGAEGDGGKGGGYFTIHVTPEEGWSYASFECNVPLPTAEDDASPSPSPAVSVNGKTPTATMTRPDLPTLIRKVVDIFQPNRLSITLFVSTPSPMIDSKTAEIEGQAWKAFRGDMLGKEFERKDRIGYEFVGYDLVFACFERRGWTEPAGGKAAMGLA</sequence>
<dbReference type="PANTHER" id="PTHR11570">
    <property type="entry name" value="S-ADENOSYLMETHIONINE DECARBOXYLASE"/>
    <property type="match status" value="1"/>
</dbReference>
<keyword evidence="5" id="KW-0949">S-adenosyl-L-methionine</keyword>
<dbReference type="FunFam" id="3.60.90.10:FF:000017">
    <property type="entry name" value="S-adenosylmethionine decarboxylase proenzyme"/>
    <property type="match status" value="1"/>
</dbReference>
<dbReference type="Gene3D" id="3.60.90.10">
    <property type="entry name" value="S-adenosylmethionine decarboxylase"/>
    <property type="match status" value="1"/>
</dbReference>
<keyword evidence="13" id="KW-0670">Pyruvate</keyword>
<reference evidence="15" key="1">
    <citation type="journal article" date="2022" name="G3 (Bethesda)">
        <title>High quality genome of the basidiomycete yeast Dioszegia hungarica PDD-24b-2 isolated from cloud water.</title>
        <authorList>
            <person name="Jarrige D."/>
            <person name="Haridas S."/>
            <person name="Bleykasten-Grosshans C."/>
            <person name="Joly M."/>
            <person name="Nadalig T."/>
            <person name="Sancelme M."/>
            <person name="Vuilleumier S."/>
            <person name="Grigoriev I.V."/>
            <person name="Amato P."/>
            <person name="Bringel F."/>
        </authorList>
    </citation>
    <scope>NUCLEOTIDE SEQUENCE</scope>
    <source>
        <strain evidence="15">PDD-24b-2</strain>
    </source>
</reference>
<keyword evidence="7" id="KW-0068">Autocatalytic cleavage</keyword>